<dbReference type="KEGG" id="lpse:FGL85_09860"/>
<evidence type="ECO:0000259" key="2">
    <source>
        <dbReference type="Pfam" id="PF03703"/>
    </source>
</evidence>
<protein>
    <submittedName>
        <fullName evidence="4">PH domain-containing protein</fullName>
    </submittedName>
</protein>
<evidence type="ECO:0000313" key="3">
    <source>
        <dbReference type="EMBL" id="MDG9733290.1"/>
    </source>
</evidence>
<evidence type="ECO:0000313" key="6">
    <source>
        <dbReference type="Proteomes" id="UP001529201"/>
    </source>
</evidence>
<keyword evidence="1" id="KW-0472">Membrane</keyword>
<dbReference type="AlphaFoldDB" id="A0A5B8T2Z1"/>
<feature type="transmembrane region" description="Helical" evidence="1">
    <location>
        <begin position="15"/>
        <end position="38"/>
    </location>
</feature>
<feature type="transmembrane region" description="Helical" evidence="1">
    <location>
        <begin position="50"/>
        <end position="73"/>
    </location>
</feature>
<proteinExistence type="predicted"/>
<dbReference type="EMBL" id="JARGDN010000004">
    <property type="protein sequence ID" value="MDG9733290.1"/>
    <property type="molecule type" value="Genomic_DNA"/>
</dbReference>
<reference evidence="4 5" key="1">
    <citation type="submission" date="2019-06" db="EMBL/GenBank/DDBJ databases">
        <title>Genome analyses of bacteria isolated from kimchi.</title>
        <authorList>
            <person name="Lee S."/>
            <person name="Ahn S."/>
            <person name="Roh S."/>
        </authorList>
    </citation>
    <scope>NUCLEOTIDE SEQUENCE [LARGE SCALE GENOMIC DNA]</scope>
    <source>
        <strain evidence="4 5">CBA3630</strain>
    </source>
</reference>
<feature type="domain" description="YdbS-like PH" evidence="2">
    <location>
        <begin position="73"/>
        <end position="148"/>
    </location>
</feature>
<evidence type="ECO:0000256" key="1">
    <source>
        <dbReference type="SAM" id="Phobius"/>
    </source>
</evidence>
<dbReference type="PANTHER" id="PTHR34473">
    <property type="entry name" value="UPF0699 TRANSMEMBRANE PROTEIN YDBS"/>
    <property type="match status" value="1"/>
</dbReference>
<dbReference type="RefSeq" id="WP_010291900.1">
    <property type="nucleotide sequence ID" value="NZ_CP042383.1"/>
</dbReference>
<keyword evidence="6" id="KW-1185">Reference proteome</keyword>
<dbReference type="GeneID" id="64345164"/>
<evidence type="ECO:0000313" key="5">
    <source>
        <dbReference type="Proteomes" id="UP000321296"/>
    </source>
</evidence>
<dbReference type="PANTHER" id="PTHR34473:SF2">
    <property type="entry name" value="UPF0699 TRANSMEMBRANE PROTEIN YDBT"/>
    <property type="match status" value="1"/>
</dbReference>
<dbReference type="EMBL" id="CP042383">
    <property type="protein sequence ID" value="QEA42784.1"/>
    <property type="molecule type" value="Genomic_DNA"/>
</dbReference>
<organism evidence="4 5">
    <name type="scientific">Leuconostoc pseudomesenteroides</name>
    <dbReference type="NCBI Taxonomy" id="33968"/>
    <lineage>
        <taxon>Bacteria</taxon>
        <taxon>Bacillati</taxon>
        <taxon>Bacillota</taxon>
        <taxon>Bacilli</taxon>
        <taxon>Lactobacillales</taxon>
        <taxon>Lactobacillaceae</taxon>
        <taxon>Leuconostoc</taxon>
    </lineage>
</organism>
<dbReference type="Pfam" id="PF03703">
    <property type="entry name" value="bPH_2"/>
    <property type="match status" value="1"/>
</dbReference>
<keyword evidence="1" id="KW-0812">Transmembrane</keyword>
<gene>
    <name evidence="4" type="ORF">FGL85_09860</name>
    <name evidence="3" type="ORF">P1N92_04045</name>
</gene>
<name>A0A5B8T2Z1_LEUPS</name>
<dbReference type="Proteomes" id="UP000321296">
    <property type="component" value="Chromosome"/>
</dbReference>
<reference evidence="3 6" key="2">
    <citation type="submission" date="2023-02" db="EMBL/GenBank/DDBJ databases">
        <title>Antimicrobial susceptibility testing and tentative epidemiological cut-off values for Lactobacillaceae family species intended for ingestion.</title>
        <authorList>
            <person name="Noehr-Meldgaard K."/>
            <person name="Struve C."/>
            <person name="Ingmer H."/>
            <person name="Koza A."/>
            <person name="Al-Nakeeb K."/>
            <person name="Agersoe Y."/>
        </authorList>
    </citation>
    <scope>NUCLEOTIDE SEQUENCE [LARGE SCALE GENOMIC DNA]</scope>
    <source>
        <strain evidence="3 6">DSM 20193</strain>
    </source>
</reference>
<accession>A0A5B8T2Z1</accession>
<keyword evidence="1" id="KW-1133">Transmembrane helix</keyword>
<dbReference type="Proteomes" id="UP001529201">
    <property type="component" value="Unassembled WGS sequence"/>
</dbReference>
<dbReference type="InterPro" id="IPR005182">
    <property type="entry name" value="YdbS-like_PH"/>
</dbReference>
<evidence type="ECO:0000313" key="4">
    <source>
        <dbReference type="EMBL" id="QEA42784.1"/>
    </source>
</evidence>
<sequence>MIPEKATQLPKAAKIVWLIHDVITLLFLVAVEIAIYVFFLRGNFRQLEMLFLIVMVLVAVLPIIHMILIPYFYRFRRYVIDEQAVYIYRGFIFRKSESIPLNRIQNVDTKQGPILRYFKLMDLSIETAAHGFKIEAIDEATAKKLRGQLVEAALHAREVASDD</sequence>